<dbReference type="eggNOG" id="COG1989">
    <property type="taxonomic scope" value="Bacteria"/>
</dbReference>
<evidence type="ECO:0000256" key="1">
    <source>
        <dbReference type="ARBA" id="ARBA00004651"/>
    </source>
</evidence>
<dbReference type="PANTHER" id="PTHR30487:SF0">
    <property type="entry name" value="PREPILIN LEADER PEPTIDASE_N-METHYLTRANSFERASE-RELATED"/>
    <property type="match status" value="1"/>
</dbReference>
<dbReference type="OrthoDB" id="9789291at2"/>
<dbReference type="GO" id="GO:0006465">
    <property type="term" value="P:signal peptide processing"/>
    <property type="evidence" value="ECO:0007669"/>
    <property type="project" value="TreeGrafter"/>
</dbReference>
<evidence type="ECO:0000259" key="10">
    <source>
        <dbReference type="Pfam" id="PF06750"/>
    </source>
</evidence>
<sequence>MEKAILTFFAFWLGAALGSFANAAAMRADVGKKWWGKERSVCDACGRALSARDLVPLLSFVALGGRCRSCGAKIPPRHFFAEIVGAALLSLLAWRFGPAPAFLFAAAALPFAAFHSLTDLYTGYIYDSWAIAMAVCGLVMRLPHGLSAVVDGALGAAAGFAVIGAIIIVSRGKMGVGDAMLMLGIGAFMGLKMTLISLYLGFLAGGAVVLPLLAAKRVTRKSAIPLGPFLCAGMFFSMLFGGAMLYFLGYAASWPWI</sequence>
<evidence type="ECO:0000256" key="6">
    <source>
        <dbReference type="ARBA" id="ARBA00023136"/>
    </source>
</evidence>
<evidence type="ECO:0000256" key="2">
    <source>
        <dbReference type="ARBA" id="ARBA00005801"/>
    </source>
</evidence>
<keyword evidence="4 7" id="KW-0812">Transmembrane</keyword>
<feature type="signal peptide" evidence="8">
    <location>
        <begin position="1"/>
        <end position="21"/>
    </location>
</feature>
<dbReference type="PANTHER" id="PTHR30487">
    <property type="entry name" value="TYPE 4 PREPILIN-LIKE PROTEINS LEADER PEPTIDE-PROCESSING ENZYME"/>
    <property type="match status" value="1"/>
</dbReference>
<evidence type="ECO:0000256" key="7">
    <source>
        <dbReference type="SAM" id="Phobius"/>
    </source>
</evidence>
<comment type="caution">
    <text evidence="11">The sequence shown here is derived from an EMBL/GenBank/DDBJ whole genome shotgun (WGS) entry which is preliminary data.</text>
</comment>
<organism evidence="11 12">
    <name type="scientific">Synergistes jonesii</name>
    <dbReference type="NCBI Taxonomy" id="2754"/>
    <lineage>
        <taxon>Bacteria</taxon>
        <taxon>Thermotogati</taxon>
        <taxon>Synergistota</taxon>
        <taxon>Synergistia</taxon>
        <taxon>Synergistales</taxon>
        <taxon>Synergistaceae</taxon>
        <taxon>Synergistes</taxon>
    </lineage>
</organism>
<dbReference type="InterPro" id="IPR050882">
    <property type="entry name" value="Prepilin_peptidase/N-MTase"/>
</dbReference>
<accession>A0A073IS32</accession>
<dbReference type="EMBL" id="JMKI01000006">
    <property type="protein sequence ID" value="KEJ93148.1"/>
    <property type="molecule type" value="Genomic_DNA"/>
</dbReference>
<reference evidence="11 12" key="1">
    <citation type="submission" date="2014-04" db="EMBL/GenBank/DDBJ databases">
        <title>Draft Genome Sequence of Synergistes jonesii.</title>
        <authorList>
            <person name="Coil D.A."/>
            <person name="Eisen J.A."/>
            <person name="Holland-Moritz H.E."/>
        </authorList>
    </citation>
    <scope>NUCLEOTIDE SEQUENCE [LARGE SCALE GENOMIC DNA]</scope>
    <source>
        <strain evidence="11 12">78-1</strain>
    </source>
</reference>
<feature type="transmembrane region" description="Helical" evidence="7">
    <location>
        <begin position="226"/>
        <end position="248"/>
    </location>
</feature>
<evidence type="ECO:0000313" key="11">
    <source>
        <dbReference type="EMBL" id="KEJ93148.1"/>
    </source>
</evidence>
<dbReference type="GO" id="GO:0004190">
    <property type="term" value="F:aspartic-type endopeptidase activity"/>
    <property type="evidence" value="ECO:0007669"/>
    <property type="project" value="InterPro"/>
</dbReference>
<dbReference type="GeneID" id="90982811"/>
<keyword evidence="5 7" id="KW-1133">Transmembrane helix</keyword>
<dbReference type="RefSeq" id="WP_037974490.1">
    <property type="nucleotide sequence ID" value="NZ_JMKI01000006.1"/>
</dbReference>
<feature type="transmembrane region" description="Helical" evidence="7">
    <location>
        <begin position="78"/>
        <end position="94"/>
    </location>
</feature>
<dbReference type="Gene3D" id="1.20.120.1220">
    <property type="match status" value="1"/>
</dbReference>
<keyword evidence="3" id="KW-1003">Cell membrane</keyword>
<feature type="transmembrane region" description="Helical" evidence="7">
    <location>
        <begin position="149"/>
        <end position="169"/>
    </location>
</feature>
<feature type="domain" description="Prepilin peptidase A24 N-terminal" evidence="10">
    <location>
        <begin position="13"/>
        <end position="96"/>
    </location>
</feature>
<keyword evidence="12" id="KW-1185">Reference proteome</keyword>
<name>A0A073IS32_9BACT</name>
<proteinExistence type="inferred from homology"/>
<dbReference type="Pfam" id="PF01478">
    <property type="entry name" value="Peptidase_A24"/>
    <property type="match status" value="1"/>
</dbReference>
<evidence type="ECO:0000256" key="3">
    <source>
        <dbReference type="ARBA" id="ARBA00022475"/>
    </source>
</evidence>
<dbReference type="InterPro" id="IPR000045">
    <property type="entry name" value="Prepilin_IV_endopep_pep"/>
</dbReference>
<evidence type="ECO:0000256" key="8">
    <source>
        <dbReference type="SAM" id="SignalP"/>
    </source>
</evidence>
<evidence type="ECO:0000259" key="9">
    <source>
        <dbReference type="Pfam" id="PF01478"/>
    </source>
</evidence>
<evidence type="ECO:0000256" key="4">
    <source>
        <dbReference type="ARBA" id="ARBA00022692"/>
    </source>
</evidence>
<dbReference type="InterPro" id="IPR010627">
    <property type="entry name" value="Prepilin_pept_A24_N"/>
</dbReference>
<dbReference type="STRING" id="2754.EH55_12640"/>
<keyword evidence="8" id="KW-0732">Signal</keyword>
<evidence type="ECO:0008006" key="13">
    <source>
        <dbReference type="Google" id="ProtNLM"/>
    </source>
</evidence>
<comment type="subcellular location">
    <subcellularLocation>
        <location evidence="1">Cell membrane</location>
        <topology evidence="1">Multi-pass membrane protein</topology>
    </subcellularLocation>
</comment>
<comment type="similarity">
    <text evidence="2">Belongs to the peptidase A24 family.</text>
</comment>
<dbReference type="AlphaFoldDB" id="A0A073IS32"/>
<feature type="domain" description="Prepilin type IV endopeptidase peptidase" evidence="9">
    <location>
        <begin position="109"/>
        <end position="209"/>
    </location>
</feature>
<dbReference type="Pfam" id="PF06750">
    <property type="entry name" value="A24_N_bact"/>
    <property type="match status" value="1"/>
</dbReference>
<dbReference type="Proteomes" id="UP000027665">
    <property type="component" value="Unassembled WGS sequence"/>
</dbReference>
<feature type="transmembrane region" description="Helical" evidence="7">
    <location>
        <begin position="124"/>
        <end position="142"/>
    </location>
</feature>
<evidence type="ECO:0000256" key="5">
    <source>
        <dbReference type="ARBA" id="ARBA00022989"/>
    </source>
</evidence>
<gene>
    <name evidence="11" type="ORF">EH55_12640</name>
</gene>
<feature type="transmembrane region" description="Helical" evidence="7">
    <location>
        <begin position="181"/>
        <end position="214"/>
    </location>
</feature>
<dbReference type="GO" id="GO:0005886">
    <property type="term" value="C:plasma membrane"/>
    <property type="evidence" value="ECO:0007669"/>
    <property type="project" value="UniProtKB-SubCell"/>
</dbReference>
<evidence type="ECO:0000313" key="12">
    <source>
        <dbReference type="Proteomes" id="UP000027665"/>
    </source>
</evidence>
<protein>
    <recommendedName>
        <fullName evidence="13">Peptidase A24</fullName>
    </recommendedName>
</protein>
<feature type="chain" id="PRO_5001689885" description="Peptidase A24" evidence="8">
    <location>
        <begin position="22"/>
        <end position="257"/>
    </location>
</feature>
<keyword evidence="6 7" id="KW-0472">Membrane</keyword>